<dbReference type="AlphaFoldDB" id="E2Q0V7"/>
<evidence type="ECO:0000313" key="2">
    <source>
        <dbReference type="EMBL" id="EFG06500.1"/>
    </source>
</evidence>
<dbReference type="EMBL" id="CM000913">
    <property type="protein sequence ID" value="EFG06500.1"/>
    <property type="molecule type" value="Genomic_DNA"/>
</dbReference>
<dbReference type="Proteomes" id="UP000002357">
    <property type="component" value="Chromosome"/>
</dbReference>
<accession>E2Q0V7</accession>
<dbReference type="STRING" id="1901.BB341_21035"/>
<feature type="region of interest" description="Disordered" evidence="1">
    <location>
        <begin position="233"/>
        <end position="252"/>
    </location>
</feature>
<dbReference type="OrthoDB" id="3994776at2"/>
<name>E2Q0V7_STRCL</name>
<proteinExistence type="predicted"/>
<protein>
    <submittedName>
        <fullName evidence="2">Uncharacterized protein</fullName>
    </submittedName>
</protein>
<organism evidence="2 3">
    <name type="scientific">Streptomyces clavuligerus</name>
    <dbReference type="NCBI Taxonomy" id="1901"/>
    <lineage>
        <taxon>Bacteria</taxon>
        <taxon>Bacillati</taxon>
        <taxon>Actinomycetota</taxon>
        <taxon>Actinomycetes</taxon>
        <taxon>Kitasatosporales</taxon>
        <taxon>Streptomycetaceae</taxon>
        <taxon>Streptomyces</taxon>
    </lineage>
</organism>
<dbReference type="eggNOG" id="ENOG5033V8M">
    <property type="taxonomic scope" value="Bacteria"/>
</dbReference>
<evidence type="ECO:0000256" key="1">
    <source>
        <dbReference type="SAM" id="MobiDB-lite"/>
    </source>
</evidence>
<evidence type="ECO:0000313" key="3">
    <source>
        <dbReference type="Proteomes" id="UP000002357"/>
    </source>
</evidence>
<dbReference type="KEGG" id="sclf:BB341_21035"/>
<sequence>MHLPPYSRATIRAAPPSMPTSRHVGRVDYCLCDQPFGDQVAIPLGPTETSGLFGCRPCLKRLVAQARRTSYAALTQDAEEARAASVAWMQARDKHMAELDDVRRAAEAVTLLAADSEAEPLRIAWLLISLESAYTWATDNAPEPPAPADESDSELKDSDFHLSLEMISAREAVANRLAYHLINEATPADPDMCGEFECPEDCTGRHDCDHIDCGPDAIFEDLRERGIVVERTETGSSLRRMPPPGTSMDPEFSRMSEELPALLTHLGVDLEDPEALLSAAAVGLVAEAWRDGPLDAIHASGNGPSDGEIFAQSVDLYRRARAALLAAKEDGPDALFAFQAVAADLDLPWAGGSHFTLRACGEPTDDFVQHLDGRVWYTSKIVKEHGWQTALLYRAVPGVLKGGTHFGMPRWPEVVATALERLAELDRSDAPTALTDLAAVETALLEAPDRLGANTLDWLCHKVL</sequence>
<reference evidence="2 3" key="1">
    <citation type="journal article" date="2010" name="Genome Biol. Evol.">
        <title>The sequence of a 1.8-mb bacterial linear plasmid reveals a rich evolutionary reservoir of secondary metabolic pathways.</title>
        <authorList>
            <person name="Medema M.H."/>
            <person name="Trefzer A."/>
            <person name="Kovalchuk A."/>
            <person name="van den Berg M."/>
            <person name="Mueller U."/>
            <person name="Heijne W."/>
            <person name="Wu L."/>
            <person name="Alam M.T."/>
            <person name="Ronning C.M."/>
            <person name="Nierman W.C."/>
            <person name="Bovenberg R.A.L."/>
            <person name="Breitling R."/>
            <person name="Takano E."/>
        </authorList>
    </citation>
    <scope>NUCLEOTIDE SEQUENCE [LARGE SCALE GENOMIC DNA]</scope>
    <source>
        <strain evidence="3">ATCC 27064 / DSM 738 / JCM 4710 / NBRC 13307 / NCIMB 12785 / NRRL 3585 / VKM Ac-602</strain>
    </source>
</reference>
<gene>
    <name evidence="2" type="ORF">SCLAV_1421</name>
</gene>
<keyword evidence="3" id="KW-1185">Reference proteome</keyword>